<keyword evidence="5" id="KW-1185">Reference proteome</keyword>
<gene>
    <name evidence="4" type="ORF">EBN03_12625</name>
</gene>
<dbReference type="Pfam" id="PF26059">
    <property type="entry name" value="DUF8020"/>
    <property type="match status" value="1"/>
</dbReference>
<accession>A0A3M2L5B1</accession>
<evidence type="ECO:0000256" key="1">
    <source>
        <dbReference type="SAM" id="MobiDB-lite"/>
    </source>
</evidence>
<keyword evidence="2" id="KW-0472">Membrane</keyword>
<protein>
    <recommendedName>
        <fullName evidence="3">DUF8020 domain-containing protein</fullName>
    </recommendedName>
</protein>
<reference evidence="4 5" key="1">
    <citation type="submission" date="2018-10" db="EMBL/GenBank/DDBJ databases">
        <title>Isolation from cow dung.</title>
        <authorList>
            <person name="Ling L."/>
        </authorList>
    </citation>
    <scope>NUCLEOTIDE SEQUENCE [LARGE SCALE GENOMIC DNA]</scope>
    <source>
        <strain evidence="4 5">NEAU-LL90</strain>
    </source>
</reference>
<proteinExistence type="predicted"/>
<name>A0A3M2L5B1_9NOCA</name>
<keyword evidence="2" id="KW-0812">Transmembrane</keyword>
<feature type="region of interest" description="Disordered" evidence="1">
    <location>
        <begin position="183"/>
        <end position="207"/>
    </location>
</feature>
<dbReference type="InterPro" id="IPR058333">
    <property type="entry name" value="DUF8020"/>
</dbReference>
<evidence type="ECO:0000259" key="3">
    <source>
        <dbReference type="Pfam" id="PF26059"/>
    </source>
</evidence>
<comment type="caution">
    <text evidence="4">The sequence shown here is derived from an EMBL/GenBank/DDBJ whole genome shotgun (WGS) entry which is preliminary data.</text>
</comment>
<evidence type="ECO:0000313" key="4">
    <source>
        <dbReference type="EMBL" id="RMI32781.1"/>
    </source>
</evidence>
<sequence length="230" mass="23200">MTVAAAPAYAETDAQYQAGIVGDSVVTVLDNATFALAPDSQAVTARDNSGRDIFTLPLAFELDGARHPLIQRISDDGRTLALTPDTGLRPIASAMTNQHALSEFVSTMSTGMLTGTVAGFVIGALVGAAIGLGSCIVVGPGCLATTPATVMAFAGGGMLAGTLGFGGAALANGAWKYLSTVQTAPDGRPDTDQNGSQDPVGDRIPNANLRIPPIPLKQLITGSATGSGHH</sequence>
<dbReference type="EMBL" id="RFFH01000004">
    <property type="protein sequence ID" value="RMI32781.1"/>
    <property type="molecule type" value="Genomic_DNA"/>
</dbReference>
<keyword evidence="2" id="KW-1133">Transmembrane helix</keyword>
<feature type="transmembrane region" description="Helical" evidence="2">
    <location>
        <begin position="151"/>
        <end position="171"/>
    </location>
</feature>
<organism evidence="4 5">
    <name type="scientific">Nocardia stercoris</name>
    <dbReference type="NCBI Taxonomy" id="2483361"/>
    <lineage>
        <taxon>Bacteria</taxon>
        <taxon>Bacillati</taxon>
        <taxon>Actinomycetota</taxon>
        <taxon>Actinomycetes</taxon>
        <taxon>Mycobacteriales</taxon>
        <taxon>Nocardiaceae</taxon>
        <taxon>Nocardia</taxon>
    </lineage>
</organism>
<dbReference type="Proteomes" id="UP000279275">
    <property type="component" value="Unassembled WGS sequence"/>
</dbReference>
<feature type="transmembrane region" description="Helical" evidence="2">
    <location>
        <begin position="117"/>
        <end position="139"/>
    </location>
</feature>
<evidence type="ECO:0000256" key="2">
    <source>
        <dbReference type="SAM" id="Phobius"/>
    </source>
</evidence>
<feature type="domain" description="DUF8020" evidence="3">
    <location>
        <begin position="15"/>
        <end position="86"/>
    </location>
</feature>
<dbReference type="AlphaFoldDB" id="A0A3M2L5B1"/>
<evidence type="ECO:0000313" key="5">
    <source>
        <dbReference type="Proteomes" id="UP000279275"/>
    </source>
</evidence>